<name>A0AAW2VR76_SESRA</name>
<evidence type="ECO:0000313" key="1">
    <source>
        <dbReference type="EMBL" id="KAL0430575.1"/>
    </source>
</evidence>
<accession>A0AAW2VR76</accession>
<organism evidence="1">
    <name type="scientific">Sesamum radiatum</name>
    <name type="common">Black benniseed</name>
    <dbReference type="NCBI Taxonomy" id="300843"/>
    <lineage>
        <taxon>Eukaryota</taxon>
        <taxon>Viridiplantae</taxon>
        <taxon>Streptophyta</taxon>
        <taxon>Embryophyta</taxon>
        <taxon>Tracheophyta</taxon>
        <taxon>Spermatophyta</taxon>
        <taxon>Magnoliopsida</taxon>
        <taxon>eudicotyledons</taxon>
        <taxon>Gunneridae</taxon>
        <taxon>Pentapetalae</taxon>
        <taxon>asterids</taxon>
        <taxon>lamiids</taxon>
        <taxon>Lamiales</taxon>
        <taxon>Pedaliaceae</taxon>
        <taxon>Sesamum</taxon>
    </lineage>
</organism>
<gene>
    <name evidence="1" type="ORF">Sradi_0683500</name>
</gene>
<reference evidence="1" key="2">
    <citation type="journal article" date="2024" name="Plant">
        <title>Genomic evolution and insights into agronomic trait innovations of Sesamum species.</title>
        <authorList>
            <person name="Miao H."/>
            <person name="Wang L."/>
            <person name="Qu L."/>
            <person name="Liu H."/>
            <person name="Sun Y."/>
            <person name="Le M."/>
            <person name="Wang Q."/>
            <person name="Wei S."/>
            <person name="Zheng Y."/>
            <person name="Lin W."/>
            <person name="Duan Y."/>
            <person name="Cao H."/>
            <person name="Xiong S."/>
            <person name="Wang X."/>
            <person name="Wei L."/>
            <person name="Li C."/>
            <person name="Ma Q."/>
            <person name="Ju M."/>
            <person name="Zhao R."/>
            <person name="Li G."/>
            <person name="Mu C."/>
            <person name="Tian Q."/>
            <person name="Mei H."/>
            <person name="Zhang T."/>
            <person name="Gao T."/>
            <person name="Zhang H."/>
        </authorList>
    </citation>
    <scope>NUCLEOTIDE SEQUENCE</scope>
    <source>
        <strain evidence="1">G02</strain>
    </source>
</reference>
<protein>
    <submittedName>
        <fullName evidence="1">Uncharacterized protein</fullName>
    </submittedName>
</protein>
<dbReference type="AlphaFoldDB" id="A0AAW2VR76"/>
<comment type="caution">
    <text evidence="1">The sequence shown here is derived from an EMBL/GenBank/DDBJ whole genome shotgun (WGS) entry which is preliminary data.</text>
</comment>
<proteinExistence type="predicted"/>
<sequence length="124" mass="13457">MSGLRSDIQRELVVLCPSSLSQAVCLARLLEAKFTDSKPPSACHLRPTVSGSRQAPLLAPLPPKPPFPICHLSPMEMQEHRAQGLCFNCDDKSLPGIGVRRSSSSCSSPMTLILQVPRRSPPQN</sequence>
<dbReference type="EMBL" id="JACGWJ010000003">
    <property type="protein sequence ID" value="KAL0430575.1"/>
    <property type="molecule type" value="Genomic_DNA"/>
</dbReference>
<reference evidence="1" key="1">
    <citation type="submission" date="2020-06" db="EMBL/GenBank/DDBJ databases">
        <authorList>
            <person name="Li T."/>
            <person name="Hu X."/>
            <person name="Zhang T."/>
            <person name="Song X."/>
            <person name="Zhang H."/>
            <person name="Dai N."/>
            <person name="Sheng W."/>
            <person name="Hou X."/>
            <person name="Wei L."/>
        </authorList>
    </citation>
    <scope>NUCLEOTIDE SEQUENCE</scope>
    <source>
        <strain evidence="1">G02</strain>
        <tissue evidence="1">Leaf</tissue>
    </source>
</reference>